<keyword evidence="7 9" id="KW-0472">Membrane</keyword>
<dbReference type="EMBL" id="JANAVZ010000004">
    <property type="protein sequence ID" value="MCT4332755.1"/>
    <property type="molecule type" value="Genomic_DNA"/>
</dbReference>
<keyword evidence="2 9" id="KW-0813">Transport</keyword>
<gene>
    <name evidence="11" type="ORF">MU516_07720</name>
</gene>
<keyword evidence="3" id="KW-1003">Cell membrane</keyword>
<dbReference type="InterPro" id="IPR055348">
    <property type="entry name" value="DctQ"/>
</dbReference>
<evidence type="ECO:0000256" key="3">
    <source>
        <dbReference type="ARBA" id="ARBA00022475"/>
    </source>
</evidence>
<evidence type="ECO:0000313" key="11">
    <source>
        <dbReference type="EMBL" id="MCT4332755.1"/>
    </source>
</evidence>
<dbReference type="Pfam" id="PF04290">
    <property type="entry name" value="DctQ"/>
    <property type="match status" value="1"/>
</dbReference>
<evidence type="ECO:0000256" key="8">
    <source>
        <dbReference type="ARBA" id="ARBA00038436"/>
    </source>
</evidence>
<evidence type="ECO:0000256" key="6">
    <source>
        <dbReference type="ARBA" id="ARBA00022989"/>
    </source>
</evidence>
<keyword evidence="5 9" id="KW-0812">Transmembrane</keyword>
<accession>A0ABT2K899</accession>
<name>A0ABT2K899_9RHOB</name>
<evidence type="ECO:0000256" key="7">
    <source>
        <dbReference type="ARBA" id="ARBA00023136"/>
    </source>
</evidence>
<evidence type="ECO:0000313" key="12">
    <source>
        <dbReference type="Proteomes" id="UP001320702"/>
    </source>
</evidence>
<dbReference type="InterPro" id="IPR007387">
    <property type="entry name" value="TRAP_DctQ"/>
</dbReference>
<reference evidence="11 12" key="1">
    <citation type="submission" date="2022-04" db="EMBL/GenBank/DDBJ databases">
        <title>Paracoccus sp. YLB-12 draft genome sequence.</title>
        <authorList>
            <person name="Yu L."/>
        </authorList>
    </citation>
    <scope>NUCLEOTIDE SEQUENCE [LARGE SCALE GENOMIC DNA]</scope>
    <source>
        <strain evidence="11 12">YLB-12</strain>
    </source>
</reference>
<feature type="domain" description="Tripartite ATP-independent periplasmic transporters DctQ component" evidence="10">
    <location>
        <begin position="35"/>
        <end position="154"/>
    </location>
</feature>
<comment type="function">
    <text evidence="9">Part of the tripartite ATP-independent periplasmic (TRAP) transport system.</text>
</comment>
<proteinExistence type="inferred from homology"/>
<comment type="caution">
    <text evidence="11">The sequence shown here is derived from an EMBL/GenBank/DDBJ whole genome shotgun (WGS) entry which is preliminary data.</text>
</comment>
<keyword evidence="4 9" id="KW-0997">Cell inner membrane</keyword>
<organism evidence="11 12">
    <name type="scientific">Paracoccus maritimus</name>
    <dbReference type="NCBI Taxonomy" id="2933292"/>
    <lineage>
        <taxon>Bacteria</taxon>
        <taxon>Pseudomonadati</taxon>
        <taxon>Pseudomonadota</taxon>
        <taxon>Alphaproteobacteria</taxon>
        <taxon>Rhodobacterales</taxon>
        <taxon>Paracoccaceae</taxon>
        <taxon>Paracoccus</taxon>
    </lineage>
</organism>
<dbReference type="PANTHER" id="PTHR35011:SF2">
    <property type="entry name" value="2,3-DIKETO-L-GULONATE TRAP TRANSPORTER SMALL PERMEASE PROTEIN YIAM"/>
    <property type="match status" value="1"/>
</dbReference>
<comment type="subcellular location">
    <subcellularLocation>
        <location evidence="1 9">Cell inner membrane</location>
        <topology evidence="1 9">Multi-pass membrane protein</topology>
    </subcellularLocation>
</comment>
<keyword evidence="6 9" id="KW-1133">Transmembrane helix</keyword>
<evidence type="ECO:0000256" key="5">
    <source>
        <dbReference type="ARBA" id="ARBA00022692"/>
    </source>
</evidence>
<evidence type="ECO:0000256" key="1">
    <source>
        <dbReference type="ARBA" id="ARBA00004429"/>
    </source>
</evidence>
<evidence type="ECO:0000256" key="2">
    <source>
        <dbReference type="ARBA" id="ARBA00022448"/>
    </source>
</evidence>
<dbReference type="Proteomes" id="UP001320702">
    <property type="component" value="Unassembled WGS sequence"/>
</dbReference>
<feature type="transmembrane region" description="Helical" evidence="9">
    <location>
        <begin position="106"/>
        <end position="126"/>
    </location>
</feature>
<comment type="similarity">
    <text evidence="8 9">Belongs to the TRAP transporter small permease family.</text>
</comment>
<protein>
    <recommendedName>
        <fullName evidence="9">TRAP transporter small permease protein</fullName>
    </recommendedName>
</protein>
<comment type="subunit">
    <text evidence="9">The complex comprises the extracytoplasmic solute receptor protein and the two transmembrane proteins.</text>
</comment>
<feature type="transmembrane region" description="Helical" evidence="9">
    <location>
        <begin position="25"/>
        <end position="47"/>
    </location>
</feature>
<evidence type="ECO:0000256" key="4">
    <source>
        <dbReference type="ARBA" id="ARBA00022519"/>
    </source>
</evidence>
<evidence type="ECO:0000259" key="10">
    <source>
        <dbReference type="Pfam" id="PF04290"/>
    </source>
</evidence>
<sequence>MIGDNQAAALRRVAASIGVLDRVSWWVIVLSMAVMAVTVVAQVVLRYLFSAGIDWSEELARLAFVWAMFLAIPHGIRTGVHVGIDVIVVKLGAAARVRLLRITSMFGAVLMALLLFYAIAAIIGSWSDRLPTMPVTVAAYYVPVAIAAGHGLLNCLLLVVFGDDAMIDNTLAEVEETVA</sequence>
<keyword evidence="12" id="KW-1185">Reference proteome</keyword>
<dbReference type="PANTHER" id="PTHR35011">
    <property type="entry name" value="2,3-DIKETO-L-GULONATE TRAP TRANSPORTER SMALL PERMEASE PROTEIN YIAM"/>
    <property type="match status" value="1"/>
</dbReference>
<feature type="transmembrane region" description="Helical" evidence="9">
    <location>
        <begin position="59"/>
        <end position="76"/>
    </location>
</feature>
<evidence type="ECO:0000256" key="9">
    <source>
        <dbReference type="RuleBase" id="RU369079"/>
    </source>
</evidence>
<feature type="transmembrane region" description="Helical" evidence="9">
    <location>
        <begin position="138"/>
        <end position="161"/>
    </location>
</feature>
<dbReference type="RefSeq" id="WP_260276639.1">
    <property type="nucleotide sequence ID" value="NZ_JANAVZ010000004.1"/>
</dbReference>